<accession>A0AAE3ZGB3</accession>
<dbReference type="SUPFAM" id="SSF46785">
    <property type="entry name" value="Winged helix' DNA-binding domain"/>
    <property type="match status" value="1"/>
</dbReference>
<dbReference type="InterPro" id="IPR036388">
    <property type="entry name" value="WH-like_DNA-bd_sf"/>
</dbReference>
<comment type="caution">
    <text evidence="6">The sequence shown here is derived from an EMBL/GenBank/DDBJ whole genome shotgun (WGS) entry which is preliminary data.</text>
</comment>
<protein>
    <submittedName>
        <fullName evidence="6">DNA-binding IclR family transcriptional regulator</fullName>
    </submittedName>
</protein>
<evidence type="ECO:0000313" key="6">
    <source>
        <dbReference type="EMBL" id="MDR7304401.1"/>
    </source>
</evidence>
<dbReference type="Gene3D" id="1.10.10.10">
    <property type="entry name" value="Winged helix-like DNA-binding domain superfamily/Winged helix DNA-binding domain"/>
    <property type="match status" value="1"/>
</dbReference>
<dbReference type="SUPFAM" id="SSF55781">
    <property type="entry name" value="GAF domain-like"/>
    <property type="match status" value="1"/>
</dbReference>
<evidence type="ECO:0000259" key="5">
    <source>
        <dbReference type="PROSITE" id="PS51078"/>
    </source>
</evidence>
<sequence>MKNKPSYALASVDNALLLLQMLRDHGNLRVSEAAEELGIARSTAHRLLSMLVYRDFAMQDDRRTYVPGPALAASQVVGRPLQQFRRCLAPHLDALCERVQETVNLIVRVGIQTRFLASVESTQVLHVGDRQGTILPAHLTSGGKALLAELEAEQLERLYTSGTAASTEREPADVGDSSLSGEAWSKLLRELDSVRTCGYSLNIEGTEAGVSALGACVYDAAGEALGAVSISAPSARFGQQRIPVFARELKAMIADAQADLRSLPQW</sequence>
<dbReference type="EMBL" id="JAVDXW010000001">
    <property type="protein sequence ID" value="MDR7304401.1"/>
    <property type="molecule type" value="Genomic_DNA"/>
</dbReference>
<dbReference type="PANTHER" id="PTHR30136:SF24">
    <property type="entry name" value="HTH-TYPE TRANSCRIPTIONAL REPRESSOR ALLR"/>
    <property type="match status" value="1"/>
</dbReference>
<keyword evidence="7" id="KW-1185">Reference proteome</keyword>
<keyword evidence="3" id="KW-0804">Transcription</keyword>
<dbReference type="InterPro" id="IPR036390">
    <property type="entry name" value="WH_DNA-bd_sf"/>
</dbReference>
<dbReference type="RefSeq" id="WP_310278113.1">
    <property type="nucleotide sequence ID" value="NZ_JAVDXW010000001.1"/>
</dbReference>
<gene>
    <name evidence="6" type="ORF">JOF55_004582</name>
</gene>
<dbReference type="InterPro" id="IPR050707">
    <property type="entry name" value="HTH_MetabolicPath_Reg"/>
</dbReference>
<dbReference type="GO" id="GO:0003700">
    <property type="term" value="F:DNA-binding transcription factor activity"/>
    <property type="evidence" value="ECO:0007669"/>
    <property type="project" value="TreeGrafter"/>
</dbReference>
<evidence type="ECO:0000256" key="2">
    <source>
        <dbReference type="ARBA" id="ARBA00023125"/>
    </source>
</evidence>
<evidence type="ECO:0000313" key="7">
    <source>
        <dbReference type="Proteomes" id="UP001180845"/>
    </source>
</evidence>
<keyword evidence="1" id="KW-0805">Transcription regulation</keyword>
<dbReference type="SMART" id="SM00346">
    <property type="entry name" value="HTH_ICLR"/>
    <property type="match status" value="1"/>
</dbReference>
<feature type="domain" description="HTH iclR-type" evidence="4">
    <location>
        <begin position="9"/>
        <end position="69"/>
    </location>
</feature>
<proteinExistence type="predicted"/>
<evidence type="ECO:0000259" key="4">
    <source>
        <dbReference type="PROSITE" id="PS51077"/>
    </source>
</evidence>
<organism evidence="6 7">
    <name type="scientific">Haloactinomyces albus</name>
    <dbReference type="NCBI Taxonomy" id="1352928"/>
    <lineage>
        <taxon>Bacteria</taxon>
        <taxon>Bacillati</taxon>
        <taxon>Actinomycetota</taxon>
        <taxon>Actinomycetes</taxon>
        <taxon>Actinopolysporales</taxon>
        <taxon>Actinopolysporaceae</taxon>
        <taxon>Haloactinomyces</taxon>
    </lineage>
</organism>
<keyword evidence="2 6" id="KW-0238">DNA-binding</keyword>
<dbReference type="GO" id="GO:0003677">
    <property type="term" value="F:DNA binding"/>
    <property type="evidence" value="ECO:0007669"/>
    <property type="project" value="UniProtKB-KW"/>
</dbReference>
<dbReference type="Pfam" id="PF01614">
    <property type="entry name" value="IclR_C"/>
    <property type="match status" value="1"/>
</dbReference>
<dbReference type="Gene3D" id="3.30.450.40">
    <property type="match status" value="1"/>
</dbReference>
<evidence type="ECO:0000256" key="3">
    <source>
        <dbReference type="ARBA" id="ARBA00023163"/>
    </source>
</evidence>
<reference evidence="6" key="1">
    <citation type="submission" date="2023-07" db="EMBL/GenBank/DDBJ databases">
        <title>Sequencing the genomes of 1000 actinobacteria strains.</title>
        <authorList>
            <person name="Klenk H.-P."/>
        </authorList>
    </citation>
    <scope>NUCLEOTIDE SEQUENCE</scope>
    <source>
        <strain evidence="6">DSM 45977</strain>
    </source>
</reference>
<dbReference type="InterPro" id="IPR029016">
    <property type="entry name" value="GAF-like_dom_sf"/>
</dbReference>
<dbReference type="PROSITE" id="PS51077">
    <property type="entry name" value="HTH_ICLR"/>
    <property type="match status" value="1"/>
</dbReference>
<feature type="domain" description="IclR-ED" evidence="5">
    <location>
        <begin position="72"/>
        <end position="266"/>
    </location>
</feature>
<dbReference type="Proteomes" id="UP001180845">
    <property type="component" value="Unassembled WGS sequence"/>
</dbReference>
<evidence type="ECO:0000256" key="1">
    <source>
        <dbReference type="ARBA" id="ARBA00023015"/>
    </source>
</evidence>
<dbReference type="InterPro" id="IPR014757">
    <property type="entry name" value="Tscrpt_reg_IclR_C"/>
</dbReference>
<dbReference type="PANTHER" id="PTHR30136">
    <property type="entry name" value="HELIX-TURN-HELIX TRANSCRIPTIONAL REGULATOR, ICLR FAMILY"/>
    <property type="match status" value="1"/>
</dbReference>
<dbReference type="Pfam" id="PF09339">
    <property type="entry name" value="HTH_IclR"/>
    <property type="match status" value="1"/>
</dbReference>
<dbReference type="AlphaFoldDB" id="A0AAE3ZGB3"/>
<dbReference type="InterPro" id="IPR005471">
    <property type="entry name" value="Tscrpt_reg_IclR_N"/>
</dbReference>
<name>A0AAE3ZGB3_9ACTN</name>
<dbReference type="PROSITE" id="PS51078">
    <property type="entry name" value="ICLR_ED"/>
    <property type="match status" value="1"/>
</dbReference>
<dbReference type="GO" id="GO:0045892">
    <property type="term" value="P:negative regulation of DNA-templated transcription"/>
    <property type="evidence" value="ECO:0007669"/>
    <property type="project" value="TreeGrafter"/>
</dbReference>